<keyword evidence="6" id="KW-0732">Signal</keyword>
<dbReference type="Gene3D" id="3.30.1330.60">
    <property type="entry name" value="OmpA-like domain"/>
    <property type="match status" value="1"/>
</dbReference>
<dbReference type="InterPro" id="IPR006664">
    <property type="entry name" value="OMP_bac"/>
</dbReference>
<dbReference type="GO" id="GO:0009279">
    <property type="term" value="C:cell outer membrane"/>
    <property type="evidence" value="ECO:0007669"/>
    <property type="project" value="UniProtKB-SubCell"/>
</dbReference>
<comment type="subcellular location">
    <subcellularLocation>
        <location evidence="1">Cell outer membrane</location>
    </subcellularLocation>
</comment>
<dbReference type="SUPFAM" id="SSF103088">
    <property type="entry name" value="OmpA-like"/>
    <property type="match status" value="1"/>
</dbReference>
<dbReference type="CDD" id="cd07185">
    <property type="entry name" value="OmpA_C-like"/>
    <property type="match status" value="1"/>
</dbReference>
<evidence type="ECO:0000256" key="6">
    <source>
        <dbReference type="SAM" id="SignalP"/>
    </source>
</evidence>
<keyword evidence="2 4" id="KW-0472">Membrane</keyword>
<dbReference type="Pfam" id="PF00691">
    <property type="entry name" value="OmpA"/>
    <property type="match status" value="1"/>
</dbReference>
<dbReference type="PRINTS" id="PR01021">
    <property type="entry name" value="OMPADOMAIN"/>
</dbReference>
<dbReference type="AlphaFoldDB" id="A0A7D4QB51"/>
<evidence type="ECO:0000313" key="9">
    <source>
        <dbReference type="Proteomes" id="UP000505355"/>
    </source>
</evidence>
<protein>
    <submittedName>
        <fullName evidence="8">OmpA family protein</fullName>
    </submittedName>
</protein>
<evidence type="ECO:0000256" key="2">
    <source>
        <dbReference type="ARBA" id="ARBA00023136"/>
    </source>
</evidence>
<evidence type="ECO:0000256" key="5">
    <source>
        <dbReference type="SAM" id="MobiDB-lite"/>
    </source>
</evidence>
<dbReference type="PANTHER" id="PTHR30329">
    <property type="entry name" value="STATOR ELEMENT OF FLAGELLAR MOTOR COMPLEX"/>
    <property type="match status" value="1"/>
</dbReference>
<feature type="domain" description="OmpA-like" evidence="7">
    <location>
        <begin position="65"/>
        <end position="179"/>
    </location>
</feature>
<dbReference type="PROSITE" id="PS51123">
    <property type="entry name" value="OMPA_2"/>
    <property type="match status" value="1"/>
</dbReference>
<keyword evidence="9" id="KW-1185">Reference proteome</keyword>
<dbReference type="RefSeq" id="WP_173416006.1">
    <property type="nucleotide sequence ID" value="NZ_CP054139.1"/>
</dbReference>
<keyword evidence="3" id="KW-0998">Cell outer membrane</keyword>
<dbReference type="EMBL" id="CP054139">
    <property type="protein sequence ID" value="QKJ31345.1"/>
    <property type="molecule type" value="Genomic_DNA"/>
</dbReference>
<dbReference type="InterPro" id="IPR050330">
    <property type="entry name" value="Bact_OuterMem_StrucFunc"/>
</dbReference>
<gene>
    <name evidence="8" type="ORF">HQ865_16780</name>
</gene>
<evidence type="ECO:0000256" key="1">
    <source>
        <dbReference type="ARBA" id="ARBA00004442"/>
    </source>
</evidence>
<dbReference type="InterPro" id="IPR036737">
    <property type="entry name" value="OmpA-like_sf"/>
</dbReference>
<accession>A0A7D4QB51</accession>
<dbReference type="PANTHER" id="PTHR30329:SF21">
    <property type="entry name" value="LIPOPROTEIN YIAD-RELATED"/>
    <property type="match status" value="1"/>
</dbReference>
<reference evidence="8 9" key="1">
    <citation type="submission" date="2020-05" db="EMBL/GenBank/DDBJ databases">
        <title>Mucilaginibacter mali sp. nov.</title>
        <authorList>
            <person name="Kim H.S."/>
            <person name="Lee K.C."/>
            <person name="Suh M.K."/>
            <person name="Kim J.-S."/>
            <person name="Han K.-I."/>
            <person name="Eom M.K."/>
            <person name="Shin Y.K."/>
            <person name="Lee J.-S."/>
        </authorList>
    </citation>
    <scope>NUCLEOTIDE SEQUENCE [LARGE SCALE GENOMIC DNA]</scope>
    <source>
        <strain evidence="8 9">G2-14</strain>
    </source>
</reference>
<feature type="signal peptide" evidence="6">
    <location>
        <begin position="1"/>
        <end position="22"/>
    </location>
</feature>
<organism evidence="8 9">
    <name type="scientific">Mucilaginibacter mali</name>
    <dbReference type="NCBI Taxonomy" id="2740462"/>
    <lineage>
        <taxon>Bacteria</taxon>
        <taxon>Pseudomonadati</taxon>
        <taxon>Bacteroidota</taxon>
        <taxon>Sphingobacteriia</taxon>
        <taxon>Sphingobacteriales</taxon>
        <taxon>Sphingobacteriaceae</taxon>
        <taxon>Mucilaginibacter</taxon>
    </lineage>
</organism>
<evidence type="ECO:0000313" key="8">
    <source>
        <dbReference type="EMBL" id="QKJ31345.1"/>
    </source>
</evidence>
<proteinExistence type="predicted"/>
<dbReference type="KEGG" id="mmab:HQ865_16780"/>
<dbReference type="InterPro" id="IPR006665">
    <property type="entry name" value="OmpA-like"/>
</dbReference>
<name>A0A7D4QB51_9SPHI</name>
<sequence>MISVKNATILSALVLAIAVAPACKSKKPLVQKPAATEEPAKPVAPPAEEKKPEPVKEAPAPAPEPAPKPDYNFSNIQFEFNSAVLKTSAYTILDKASRELKKDPSVKISLSGYASAEGTAEHNMSLSAERANAVKTYLINSGVSGDMLNAKGYGEANPVSRNTDEAGRALNRRVEIKKI</sequence>
<evidence type="ECO:0000259" key="7">
    <source>
        <dbReference type="PROSITE" id="PS51123"/>
    </source>
</evidence>
<feature type="chain" id="PRO_5029004355" evidence="6">
    <location>
        <begin position="23"/>
        <end position="179"/>
    </location>
</feature>
<dbReference type="Proteomes" id="UP000505355">
    <property type="component" value="Chromosome"/>
</dbReference>
<feature type="region of interest" description="Disordered" evidence="5">
    <location>
        <begin position="24"/>
        <end position="71"/>
    </location>
</feature>
<evidence type="ECO:0000256" key="3">
    <source>
        <dbReference type="ARBA" id="ARBA00023237"/>
    </source>
</evidence>
<feature type="compositionally biased region" description="Basic and acidic residues" evidence="5">
    <location>
        <begin position="47"/>
        <end position="56"/>
    </location>
</feature>
<evidence type="ECO:0000256" key="4">
    <source>
        <dbReference type="PROSITE-ProRule" id="PRU00473"/>
    </source>
</evidence>